<dbReference type="Gene3D" id="3.90.1200.10">
    <property type="match status" value="1"/>
</dbReference>
<evidence type="ECO:0000313" key="3">
    <source>
        <dbReference type="Proteomes" id="UP001153954"/>
    </source>
</evidence>
<dbReference type="Proteomes" id="UP001153954">
    <property type="component" value="Unassembled WGS sequence"/>
</dbReference>
<sequence>MESSAKNMKLHDILSEKQLDHILSKTAKTGSKIISYDLTSATTGISGFLGEHLRLTLHVKEDLNKKIHLFIKSLPVNNQTKVNYIIENNFNKREALIYKLFEEMDHSVDPNPWRPKTYIYNENMLVMPDLSVEGYKSYPVTKYFDKNHVMVTATSVARFHAAFANYATKKTVNEGKPYDFLEEYGHLMNEPIFFDPHWSRAAGKLTNNFLKEFSTNFKKYPDNLEERLSDLYFKAYSDLKDYENTLNVIVHKDLWFNNILFRYSGDVAINAILIDYQCMRFAPPAFDMMLLLYLTTTRSFRECHESEVLRHYYSVFSESLDDDTKRRLAALNYDLDTFLFWCEKARFFGMLYTAAMFPFVLMDPVQAQKIFDDPETFKDLLEVDRTVPVIEYAKENNIYRIKQLDLSEEIIEKYILGD</sequence>
<evidence type="ECO:0000313" key="2">
    <source>
        <dbReference type="EMBL" id="CAH2095800.1"/>
    </source>
</evidence>
<dbReference type="InterPro" id="IPR011009">
    <property type="entry name" value="Kinase-like_dom_sf"/>
</dbReference>
<dbReference type="SUPFAM" id="SSF56112">
    <property type="entry name" value="Protein kinase-like (PK-like)"/>
    <property type="match status" value="1"/>
</dbReference>
<dbReference type="EMBL" id="CAKOGL010000016">
    <property type="protein sequence ID" value="CAH2095800.1"/>
    <property type="molecule type" value="Genomic_DNA"/>
</dbReference>
<dbReference type="Pfam" id="PF02958">
    <property type="entry name" value="EcKL"/>
    <property type="match status" value="1"/>
</dbReference>
<keyword evidence="3" id="KW-1185">Reference proteome</keyword>
<dbReference type="PANTHER" id="PTHR11012:SF48">
    <property type="entry name" value="CHK KINASE-LIKE DOMAIN-CONTAINING PROTEIN-RELATED"/>
    <property type="match status" value="1"/>
</dbReference>
<protein>
    <recommendedName>
        <fullName evidence="1">CHK kinase-like domain-containing protein</fullName>
    </recommendedName>
</protein>
<reference evidence="2" key="1">
    <citation type="submission" date="2022-03" db="EMBL/GenBank/DDBJ databases">
        <authorList>
            <person name="Tunstrom K."/>
        </authorList>
    </citation>
    <scope>NUCLEOTIDE SEQUENCE</scope>
</reference>
<organism evidence="2 3">
    <name type="scientific">Euphydryas editha</name>
    <name type="common">Edith's checkerspot</name>
    <dbReference type="NCBI Taxonomy" id="104508"/>
    <lineage>
        <taxon>Eukaryota</taxon>
        <taxon>Metazoa</taxon>
        <taxon>Ecdysozoa</taxon>
        <taxon>Arthropoda</taxon>
        <taxon>Hexapoda</taxon>
        <taxon>Insecta</taxon>
        <taxon>Pterygota</taxon>
        <taxon>Neoptera</taxon>
        <taxon>Endopterygota</taxon>
        <taxon>Lepidoptera</taxon>
        <taxon>Glossata</taxon>
        <taxon>Ditrysia</taxon>
        <taxon>Papilionoidea</taxon>
        <taxon>Nymphalidae</taxon>
        <taxon>Nymphalinae</taxon>
        <taxon>Euphydryas</taxon>
    </lineage>
</organism>
<comment type="caution">
    <text evidence="2">The sequence shown here is derived from an EMBL/GenBank/DDBJ whole genome shotgun (WGS) entry which is preliminary data.</text>
</comment>
<evidence type="ECO:0000259" key="1">
    <source>
        <dbReference type="SMART" id="SM00587"/>
    </source>
</evidence>
<gene>
    <name evidence="2" type="ORF">EEDITHA_LOCUS11216</name>
</gene>
<feature type="domain" description="CHK kinase-like" evidence="1">
    <location>
        <begin position="125"/>
        <end position="322"/>
    </location>
</feature>
<name>A0AAU9U920_EUPED</name>
<accession>A0AAU9U920</accession>
<dbReference type="SMART" id="SM00587">
    <property type="entry name" value="CHK"/>
    <property type="match status" value="1"/>
</dbReference>
<dbReference type="InterPro" id="IPR004119">
    <property type="entry name" value="EcKL"/>
</dbReference>
<proteinExistence type="predicted"/>
<dbReference type="PANTHER" id="PTHR11012">
    <property type="entry name" value="PROTEIN KINASE-LIKE DOMAIN-CONTAINING"/>
    <property type="match status" value="1"/>
</dbReference>
<dbReference type="InterPro" id="IPR015897">
    <property type="entry name" value="CHK_kinase-like"/>
</dbReference>
<dbReference type="AlphaFoldDB" id="A0AAU9U920"/>